<sequence length="42" mass="4841">MDALAFSQGIDPAPLKSLRMVDTKSEWRFTKLSQINKIVEFK</sequence>
<reference evidence="2" key="1">
    <citation type="submission" date="2016-10" db="EMBL/GenBank/DDBJ databases">
        <authorList>
            <person name="Varghese N."/>
            <person name="Submissions S."/>
        </authorList>
    </citation>
    <scope>NUCLEOTIDE SEQUENCE [LARGE SCALE GENOMIC DNA]</scope>
    <source>
        <strain evidence="2">CGMCC 1.3703</strain>
    </source>
</reference>
<organism evidence="1 2">
    <name type="scientific">Halobacillus aidingensis</name>
    <dbReference type="NCBI Taxonomy" id="240303"/>
    <lineage>
        <taxon>Bacteria</taxon>
        <taxon>Bacillati</taxon>
        <taxon>Bacillota</taxon>
        <taxon>Bacilli</taxon>
        <taxon>Bacillales</taxon>
        <taxon>Bacillaceae</taxon>
        <taxon>Halobacillus</taxon>
    </lineage>
</organism>
<dbReference type="STRING" id="240303.SAMN05421677_11158"/>
<accession>A0A1H0PLN7</accession>
<keyword evidence="2" id="KW-1185">Reference proteome</keyword>
<name>A0A1H0PLN7_HALAD</name>
<proteinExistence type="predicted"/>
<evidence type="ECO:0000313" key="1">
    <source>
        <dbReference type="EMBL" id="SDP06012.1"/>
    </source>
</evidence>
<evidence type="ECO:0000313" key="2">
    <source>
        <dbReference type="Proteomes" id="UP000198860"/>
    </source>
</evidence>
<protein>
    <submittedName>
        <fullName evidence="1">Uncharacterized protein</fullName>
    </submittedName>
</protein>
<dbReference type="Proteomes" id="UP000198860">
    <property type="component" value="Unassembled WGS sequence"/>
</dbReference>
<gene>
    <name evidence="1" type="ORF">SAMN05421677_11158</name>
</gene>
<dbReference type="EMBL" id="FNIZ01000011">
    <property type="protein sequence ID" value="SDP06012.1"/>
    <property type="molecule type" value="Genomic_DNA"/>
</dbReference>
<dbReference type="AlphaFoldDB" id="A0A1H0PLN7"/>